<dbReference type="Gene3D" id="1.20.1250.20">
    <property type="entry name" value="MFS general substrate transporter like domains"/>
    <property type="match status" value="1"/>
</dbReference>
<feature type="transmembrane region" description="Helical" evidence="9">
    <location>
        <begin position="488"/>
        <end position="505"/>
    </location>
</feature>
<dbReference type="PANTHER" id="PTHR23502:SF51">
    <property type="entry name" value="QUINIDINE RESISTANCE PROTEIN 1-RELATED"/>
    <property type="match status" value="1"/>
</dbReference>
<accession>A0AAD9VXS5</accession>
<feature type="transmembrane region" description="Helical" evidence="9">
    <location>
        <begin position="511"/>
        <end position="534"/>
    </location>
</feature>
<keyword evidence="12" id="KW-1185">Reference proteome</keyword>
<feature type="transmembrane region" description="Helical" evidence="9">
    <location>
        <begin position="453"/>
        <end position="476"/>
    </location>
</feature>
<sequence length="858" mass="95579">MFSTCIPRQLESIGFNHQSMPPVENQFTSEKHQNVACQSLILDDATGSINTQSTMAKDRRMVEKRLDEAVLGHLPGGGEVIQVTELGLSDYCRNHRIDLQLPDGTIARFFTKTGSGSSGLEQIQSHWESEFAIHKFIPEFLPKPIAFDRYHSEPDTHFMLMEFVDMIDDDIPPPDTYMAPLIGLYFRSLGQSPTGKFGFPVNTTFGFLPQSNDWEDSWEVWWTNHMRMILERDEKIRGEFTLEEKAVVKKFLGKVLPRYLRPLESEGRSIKPCLCHTNMWPGNVKYRLDNEAIITFDANAVWGHHEFELGVHSNPRYPLGKAYIKEYFKHVPVSQPEEDVEYRALIYLIRNQVCLASLYPHEQNLRDFMNDTTPNVAENVKVYHQGSEMEAVDNCTQDIDVQDAVVFQRPYTVFTKGQKRFISLTASFAAMFSTLMSYIYYPALVPMSRSLGVSVSLINLTVTSYLIVAAIAPAFMGDMADQAGRRPIYILMFTLLIAANIGIALQNSYAALFVLRMLQSAGSSGLTSVAYGVIADITVAGERGGFVGGMLVATDFAVSLGPVIGGVIAQEVGWRWIFYFLVILTGSHFLIVALFLPETQRNIVGDGSGKARGVYWSFFSVLQKHEKEGPSTHIVKPMRHYPNPFACLPILANEQSLVVILLYSITYAVKMTLQASLGAQCVEIYQLDYLNAGLIYLPSGVSGGVGAFCTGRFLNYHYRQTVKKLSNGNERSFDGREPDFPIEKTRLKGAYMLIHISVMIIMQFLTGVTTASLFAMTGTLLTDLNMKRSATASAAMSIVRCLGAGAAVAAVQPLANSIGLGWCFAIYAILLLLELPLAWLIQKNGMKWRSAQSSDGSS</sequence>
<dbReference type="InterPro" id="IPR036259">
    <property type="entry name" value="MFS_trans_sf"/>
</dbReference>
<keyword evidence="3" id="KW-0813">Transport</keyword>
<feature type="domain" description="Major facilitator superfamily (MFS) profile" evidence="10">
    <location>
        <begin position="422"/>
        <end position="846"/>
    </location>
</feature>
<feature type="transmembrane region" description="Helical" evidence="9">
    <location>
        <begin position="750"/>
        <end position="776"/>
    </location>
</feature>
<dbReference type="GO" id="GO:0140115">
    <property type="term" value="P:export across plasma membrane"/>
    <property type="evidence" value="ECO:0007669"/>
    <property type="project" value="UniProtKB-ARBA"/>
</dbReference>
<feature type="transmembrane region" description="Helical" evidence="9">
    <location>
        <begin position="576"/>
        <end position="596"/>
    </location>
</feature>
<dbReference type="Pfam" id="PF03881">
    <property type="entry name" value="Fructosamin_kin"/>
    <property type="match status" value="1"/>
</dbReference>
<name>A0AAD9VXS5_PHOAM</name>
<evidence type="ECO:0000256" key="3">
    <source>
        <dbReference type="ARBA" id="ARBA00022448"/>
    </source>
</evidence>
<dbReference type="InterPro" id="IPR011701">
    <property type="entry name" value="MFS"/>
</dbReference>
<dbReference type="Proteomes" id="UP001265746">
    <property type="component" value="Unassembled WGS sequence"/>
</dbReference>
<dbReference type="PANTHER" id="PTHR23502">
    <property type="entry name" value="MAJOR FACILITATOR SUPERFAMILY"/>
    <property type="match status" value="1"/>
</dbReference>
<feature type="transmembrane region" description="Helical" evidence="9">
    <location>
        <begin position="819"/>
        <end position="841"/>
    </location>
</feature>
<keyword evidence="6 9" id="KW-0472">Membrane</keyword>
<reference evidence="11" key="1">
    <citation type="submission" date="2023-06" db="EMBL/GenBank/DDBJ databases">
        <authorList>
            <person name="Noh H."/>
        </authorList>
    </citation>
    <scope>NUCLEOTIDE SEQUENCE</scope>
    <source>
        <strain evidence="11">DUCC20226</strain>
    </source>
</reference>
<dbReference type="Pfam" id="PF07690">
    <property type="entry name" value="MFS_1"/>
    <property type="match status" value="1"/>
</dbReference>
<evidence type="ECO:0000256" key="7">
    <source>
        <dbReference type="ARBA" id="ARBA00023180"/>
    </source>
</evidence>
<dbReference type="FunFam" id="1.20.1720.10:FF:000009">
    <property type="entry name" value="MFS multidrug transporter"/>
    <property type="match status" value="1"/>
</dbReference>
<dbReference type="AlphaFoldDB" id="A0AAD9VXS5"/>
<keyword evidence="5 9" id="KW-1133">Transmembrane helix</keyword>
<organism evidence="11 12">
    <name type="scientific">Phomopsis amygdali</name>
    <name type="common">Fusicoccum amygdali</name>
    <dbReference type="NCBI Taxonomy" id="1214568"/>
    <lineage>
        <taxon>Eukaryota</taxon>
        <taxon>Fungi</taxon>
        <taxon>Dikarya</taxon>
        <taxon>Ascomycota</taxon>
        <taxon>Pezizomycotina</taxon>
        <taxon>Sordariomycetes</taxon>
        <taxon>Sordariomycetidae</taxon>
        <taxon>Diaporthales</taxon>
        <taxon>Diaporthaceae</taxon>
        <taxon>Diaporthe</taxon>
    </lineage>
</organism>
<evidence type="ECO:0000256" key="6">
    <source>
        <dbReference type="ARBA" id="ARBA00023136"/>
    </source>
</evidence>
<evidence type="ECO:0000256" key="9">
    <source>
        <dbReference type="SAM" id="Phobius"/>
    </source>
</evidence>
<feature type="transmembrane region" description="Helical" evidence="9">
    <location>
        <begin position="689"/>
        <end position="714"/>
    </location>
</feature>
<keyword evidence="7" id="KW-0325">Glycoprotein</keyword>
<comment type="caution">
    <text evidence="11">The sequence shown here is derived from an EMBL/GenBank/DDBJ whole genome shotgun (WGS) entry which is preliminary data.</text>
</comment>
<evidence type="ECO:0000256" key="2">
    <source>
        <dbReference type="ARBA" id="ARBA00011961"/>
    </source>
</evidence>
<dbReference type="GO" id="GO:0015137">
    <property type="term" value="F:citrate transmembrane transporter activity"/>
    <property type="evidence" value="ECO:0007669"/>
    <property type="project" value="UniProtKB-ARBA"/>
</dbReference>
<dbReference type="Gene3D" id="3.90.1200.10">
    <property type="match status" value="1"/>
</dbReference>
<dbReference type="SUPFAM" id="SSF56112">
    <property type="entry name" value="Protein kinase-like (PK-like)"/>
    <property type="match status" value="1"/>
</dbReference>
<dbReference type="EC" id="2.7.1.172" evidence="2"/>
<dbReference type="PROSITE" id="PS50850">
    <property type="entry name" value="MFS"/>
    <property type="match status" value="1"/>
</dbReference>
<evidence type="ECO:0000256" key="8">
    <source>
        <dbReference type="ARBA" id="ARBA00048655"/>
    </source>
</evidence>
<dbReference type="EMBL" id="JAUJFL010000008">
    <property type="protein sequence ID" value="KAK2598754.1"/>
    <property type="molecule type" value="Genomic_DNA"/>
</dbReference>
<dbReference type="SUPFAM" id="SSF103473">
    <property type="entry name" value="MFS general substrate transporter"/>
    <property type="match status" value="1"/>
</dbReference>
<feature type="transmembrane region" description="Helical" evidence="9">
    <location>
        <begin position="421"/>
        <end position="441"/>
    </location>
</feature>
<dbReference type="InterPro" id="IPR011009">
    <property type="entry name" value="Kinase-like_dom_sf"/>
</dbReference>
<dbReference type="GO" id="GO:0102193">
    <property type="term" value="F:protein-ribulosamine 3-kinase activity"/>
    <property type="evidence" value="ECO:0007669"/>
    <property type="project" value="UniProtKB-EC"/>
</dbReference>
<dbReference type="InterPro" id="IPR020846">
    <property type="entry name" value="MFS_dom"/>
</dbReference>
<dbReference type="FunFam" id="1.20.1250.20:FF:000172">
    <property type="entry name" value="MFS multidrug resistance transporter"/>
    <property type="match status" value="1"/>
</dbReference>
<dbReference type="InterPro" id="IPR016477">
    <property type="entry name" value="Fructo-/Ketosamine-3-kinase"/>
</dbReference>
<evidence type="ECO:0000313" key="11">
    <source>
        <dbReference type="EMBL" id="KAK2598754.1"/>
    </source>
</evidence>
<comment type="catalytic activity">
    <reaction evidence="8">
        <text>N(6)-D-ribulosyl-L-lysyl-[protein] + ATP = N(6)-(3-O-phospho-D-ribulosyl)-L-lysyl-[protein] + ADP + H(+)</text>
        <dbReference type="Rhea" id="RHEA:48432"/>
        <dbReference type="Rhea" id="RHEA-COMP:12103"/>
        <dbReference type="Rhea" id="RHEA-COMP:12104"/>
        <dbReference type="ChEBI" id="CHEBI:15378"/>
        <dbReference type="ChEBI" id="CHEBI:30616"/>
        <dbReference type="ChEBI" id="CHEBI:90418"/>
        <dbReference type="ChEBI" id="CHEBI:90420"/>
        <dbReference type="ChEBI" id="CHEBI:456216"/>
        <dbReference type="EC" id="2.7.1.172"/>
    </reaction>
    <physiologicalReaction direction="left-to-right" evidence="8">
        <dbReference type="Rhea" id="RHEA:48433"/>
    </physiologicalReaction>
</comment>
<evidence type="ECO:0000256" key="5">
    <source>
        <dbReference type="ARBA" id="ARBA00022989"/>
    </source>
</evidence>
<evidence type="ECO:0000313" key="12">
    <source>
        <dbReference type="Proteomes" id="UP001265746"/>
    </source>
</evidence>
<evidence type="ECO:0000259" key="10">
    <source>
        <dbReference type="PROSITE" id="PS50850"/>
    </source>
</evidence>
<proteinExistence type="predicted"/>
<dbReference type="GO" id="GO:0005886">
    <property type="term" value="C:plasma membrane"/>
    <property type="evidence" value="ECO:0007669"/>
    <property type="project" value="UniProtKB-ARBA"/>
</dbReference>
<gene>
    <name evidence="11" type="ORF">N8I77_012142</name>
</gene>
<protein>
    <recommendedName>
        <fullName evidence="2">protein-ribulosamine 3-kinase</fullName>
        <ecNumber evidence="2">2.7.1.172</ecNumber>
    </recommendedName>
</protein>
<keyword evidence="4 9" id="KW-0812">Transmembrane</keyword>
<comment type="subcellular location">
    <subcellularLocation>
        <location evidence="1">Membrane</location>
        <topology evidence="1">Multi-pass membrane protein</topology>
    </subcellularLocation>
</comment>
<evidence type="ECO:0000256" key="1">
    <source>
        <dbReference type="ARBA" id="ARBA00004141"/>
    </source>
</evidence>
<feature type="transmembrane region" description="Helical" evidence="9">
    <location>
        <begin position="546"/>
        <end position="570"/>
    </location>
</feature>
<evidence type="ECO:0000256" key="4">
    <source>
        <dbReference type="ARBA" id="ARBA00022692"/>
    </source>
</evidence>